<protein>
    <recommendedName>
        <fullName evidence="7">Trimethylamine monooxygenase</fullName>
        <ecNumber evidence="6">1.14.13.148</ecNumber>
    </recommendedName>
</protein>
<dbReference type="PRINTS" id="PR00370">
    <property type="entry name" value="FMOXYGENASE"/>
</dbReference>
<dbReference type="Gene3D" id="3.50.50.60">
    <property type="entry name" value="FAD/NAD(P)-binding domain"/>
    <property type="match status" value="1"/>
</dbReference>
<evidence type="ECO:0000256" key="5">
    <source>
        <dbReference type="ARBA" id="ARBA00023002"/>
    </source>
</evidence>
<dbReference type="GO" id="GO:0004497">
    <property type="term" value="F:monooxygenase activity"/>
    <property type="evidence" value="ECO:0007669"/>
    <property type="project" value="UniProtKB-KW"/>
</dbReference>
<dbReference type="InterPro" id="IPR020946">
    <property type="entry name" value="Flavin_mOase-like"/>
</dbReference>
<proteinExistence type="inferred from homology"/>
<dbReference type="Proteomes" id="UP001595528">
    <property type="component" value="Unassembled WGS sequence"/>
</dbReference>
<dbReference type="InterPro" id="IPR000960">
    <property type="entry name" value="Flavin_mOase"/>
</dbReference>
<feature type="region of interest" description="Disordered" evidence="8">
    <location>
        <begin position="490"/>
        <end position="522"/>
    </location>
</feature>
<evidence type="ECO:0000256" key="3">
    <source>
        <dbReference type="ARBA" id="ARBA00022827"/>
    </source>
</evidence>
<keyword evidence="4" id="KW-0521">NADP</keyword>
<dbReference type="PANTHER" id="PTHR23023">
    <property type="entry name" value="DIMETHYLANILINE MONOOXYGENASE"/>
    <property type="match status" value="1"/>
</dbReference>
<dbReference type="Pfam" id="PF00743">
    <property type="entry name" value="FMO-like"/>
    <property type="match status" value="1"/>
</dbReference>
<keyword evidence="9" id="KW-0503">Monooxygenase</keyword>
<dbReference type="PIRSF" id="PIRSF000332">
    <property type="entry name" value="FMO"/>
    <property type="match status" value="1"/>
</dbReference>
<dbReference type="InterPro" id="IPR050346">
    <property type="entry name" value="FMO-like"/>
</dbReference>
<evidence type="ECO:0000256" key="4">
    <source>
        <dbReference type="ARBA" id="ARBA00022857"/>
    </source>
</evidence>
<name>A0ABV7KTS8_9PROT</name>
<dbReference type="SUPFAM" id="SSF51905">
    <property type="entry name" value="FAD/NAD(P)-binding domain"/>
    <property type="match status" value="1"/>
</dbReference>
<evidence type="ECO:0000256" key="8">
    <source>
        <dbReference type="SAM" id="MobiDB-lite"/>
    </source>
</evidence>
<evidence type="ECO:0000256" key="7">
    <source>
        <dbReference type="ARBA" id="ARBA00035159"/>
    </source>
</evidence>
<dbReference type="RefSeq" id="WP_379897432.1">
    <property type="nucleotide sequence ID" value="NZ_JBHRTR010000004.1"/>
</dbReference>
<sequence>MRQDDQDQAAPRAMPDDAVAIVGAGPGGLAAARWLLAHGMEPVLFEAADAPGGQWNPAAPGSGTWPGMCTNTSRVMTAFSDLDHPDGTATCPSREEMQAYLQHYAGLHGIAARVRCRTRVAGLEPATGGGWLLRTEGPDGPQAWRFARVIVASGRHAVPEIPAIPGLDGFTGRHGAIHAAAYDGPERYRGATIVTAGCSISALEIASDLALNRVRVVASYRRQRYVLPKLNAGLPTDHVLFNRAAALAAERLPPAALEGGLKTAVLRAGGDPAPYGAPAADPSIFAAGIAQAQHFLPCVAEGRIAVKPWIAAVEGSEIRFTDGSTVTADGLLFGTGYRLDLPWLAPRVRDRLAPDGWHLDLCDFTFHPDLPVLAFLGLYEMAGPYLPVLELQARWIAYAFAGLRPAPTEAGLRDGVARARAARSGPPVLPMHDMALLFARRAGVEPELDRWPALERALLFGPLSPASFRLQGPDSLAEAPDRARAAAAAFGGEAENRFTPEEEGLRGLLHGNPAAEARGSAA</sequence>
<dbReference type="InterPro" id="IPR036188">
    <property type="entry name" value="FAD/NAD-bd_sf"/>
</dbReference>
<dbReference type="EC" id="1.14.13.148" evidence="6"/>
<feature type="compositionally biased region" description="Basic and acidic residues" evidence="8">
    <location>
        <begin position="494"/>
        <end position="505"/>
    </location>
</feature>
<keyword evidence="3" id="KW-0274">FAD</keyword>
<reference evidence="10" key="1">
    <citation type="journal article" date="2019" name="Int. J. Syst. Evol. Microbiol.">
        <title>The Global Catalogue of Microorganisms (GCM) 10K type strain sequencing project: providing services to taxonomists for standard genome sequencing and annotation.</title>
        <authorList>
            <consortium name="The Broad Institute Genomics Platform"/>
            <consortium name="The Broad Institute Genome Sequencing Center for Infectious Disease"/>
            <person name="Wu L."/>
            <person name="Ma J."/>
        </authorList>
    </citation>
    <scope>NUCLEOTIDE SEQUENCE [LARGE SCALE GENOMIC DNA]</scope>
    <source>
        <strain evidence="10">KCTC 42964</strain>
    </source>
</reference>
<keyword evidence="10" id="KW-1185">Reference proteome</keyword>
<dbReference type="EMBL" id="JBHRTR010000004">
    <property type="protein sequence ID" value="MFC3225699.1"/>
    <property type="molecule type" value="Genomic_DNA"/>
</dbReference>
<accession>A0ABV7KTS8</accession>
<evidence type="ECO:0000256" key="2">
    <source>
        <dbReference type="ARBA" id="ARBA00022630"/>
    </source>
</evidence>
<gene>
    <name evidence="9" type="ORF">ACFOGJ_00555</name>
</gene>
<keyword evidence="5 9" id="KW-0560">Oxidoreductase</keyword>
<comment type="similarity">
    <text evidence="1">Belongs to the FMO family.</text>
</comment>
<evidence type="ECO:0000256" key="1">
    <source>
        <dbReference type="ARBA" id="ARBA00009183"/>
    </source>
</evidence>
<evidence type="ECO:0000313" key="10">
    <source>
        <dbReference type="Proteomes" id="UP001595528"/>
    </source>
</evidence>
<keyword evidence="2" id="KW-0285">Flavoprotein</keyword>
<evidence type="ECO:0000256" key="6">
    <source>
        <dbReference type="ARBA" id="ARBA00034528"/>
    </source>
</evidence>
<evidence type="ECO:0000313" key="9">
    <source>
        <dbReference type="EMBL" id="MFC3225699.1"/>
    </source>
</evidence>
<comment type="caution">
    <text evidence="9">The sequence shown here is derived from an EMBL/GenBank/DDBJ whole genome shotgun (WGS) entry which is preliminary data.</text>
</comment>
<organism evidence="9 10">
    <name type="scientific">Marinibaculum pumilum</name>
    <dbReference type="NCBI Taxonomy" id="1766165"/>
    <lineage>
        <taxon>Bacteria</taxon>
        <taxon>Pseudomonadati</taxon>
        <taxon>Pseudomonadota</taxon>
        <taxon>Alphaproteobacteria</taxon>
        <taxon>Rhodospirillales</taxon>
        <taxon>Rhodospirillaceae</taxon>
        <taxon>Marinibaculum</taxon>
    </lineage>
</organism>